<organism evidence="2 3">
    <name type="scientific">Saccharopolyspora montiporae</name>
    <dbReference type="NCBI Taxonomy" id="2781240"/>
    <lineage>
        <taxon>Bacteria</taxon>
        <taxon>Bacillati</taxon>
        <taxon>Actinomycetota</taxon>
        <taxon>Actinomycetes</taxon>
        <taxon>Pseudonocardiales</taxon>
        <taxon>Pseudonocardiaceae</taxon>
        <taxon>Saccharopolyspora</taxon>
    </lineage>
</organism>
<evidence type="ECO:0000256" key="1">
    <source>
        <dbReference type="SAM" id="MobiDB-lite"/>
    </source>
</evidence>
<protein>
    <submittedName>
        <fullName evidence="2">DUF3558 domain-containing protein</fullName>
    </submittedName>
</protein>
<evidence type="ECO:0000313" key="2">
    <source>
        <dbReference type="EMBL" id="MBE9375739.1"/>
    </source>
</evidence>
<feature type="compositionally biased region" description="Basic and acidic residues" evidence="1">
    <location>
        <begin position="10"/>
        <end position="22"/>
    </location>
</feature>
<keyword evidence="3" id="KW-1185">Reference proteome</keyword>
<dbReference type="EMBL" id="JADEYC010000024">
    <property type="protein sequence ID" value="MBE9375739.1"/>
    <property type="molecule type" value="Genomic_DNA"/>
</dbReference>
<accession>A0A929B9I2</accession>
<proteinExistence type="predicted"/>
<feature type="region of interest" description="Disordered" evidence="1">
    <location>
        <begin position="1"/>
        <end position="22"/>
    </location>
</feature>
<dbReference type="Proteomes" id="UP000598360">
    <property type="component" value="Unassembled WGS sequence"/>
</dbReference>
<dbReference type="AlphaFoldDB" id="A0A929B9I2"/>
<comment type="caution">
    <text evidence="2">The sequence shown here is derived from an EMBL/GenBank/DDBJ whole genome shotgun (WGS) entry which is preliminary data.</text>
</comment>
<name>A0A929B9I2_9PSEU</name>
<sequence>MGIRKFGHMSRSDAVQERASRGEQDRFPVFGRSFRTLIVASSGAALLGASACAAGGGGPEGETPDPQAGGAAALEKFDPCTFFQPDQLTSWGYAAEAQEAEGVSFEPGCEWEGENAWLSLLKNADETVDSYETSTSWDSYEKKTIGGRPGAVALEAGTTGQGTCTVLIDAGGGVAVYGIDGSTRDSIDDPCGETEKIANETAAELPK</sequence>
<reference evidence="2" key="1">
    <citation type="submission" date="2020-10" db="EMBL/GenBank/DDBJ databases">
        <title>Diversity and distribution of actinomycetes associated with coral in the coast of Hainan.</title>
        <authorList>
            <person name="Li F."/>
        </authorList>
    </citation>
    <scope>NUCLEOTIDE SEQUENCE</scope>
    <source>
        <strain evidence="2">HNM0983</strain>
    </source>
</reference>
<dbReference type="Pfam" id="PF12079">
    <property type="entry name" value="DUF3558"/>
    <property type="match status" value="1"/>
</dbReference>
<gene>
    <name evidence="2" type="ORF">IQ251_14895</name>
</gene>
<evidence type="ECO:0000313" key="3">
    <source>
        <dbReference type="Proteomes" id="UP000598360"/>
    </source>
</evidence>
<dbReference type="InterPro" id="IPR024520">
    <property type="entry name" value="DUF3558"/>
</dbReference>